<accession>A0ABW3C9Y6</accession>
<keyword evidence="2" id="KW-1185">Reference proteome</keyword>
<evidence type="ECO:0000313" key="2">
    <source>
        <dbReference type="Proteomes" id="UP001597083"/>
    </source>
</evidence>
<sequence>NLNQLATSLNRRDEKLTALIGNMSAAGRALSDERGRMKTFLATLDALIRQGGTIVSVYREKLPATLTEASELVMTLKANSASLAQGITRLADSVDEVWSAWDRKTGSITVRISLDQTLRTWLEPIFDAMGWGTVPCLDANEPGCTRTLERRGTP</sequence>
<feature type="non-terminal residue" evidence="1">
    <location>
        <position position="1"/>
    </location>
</feature>
<dbReference type="Proteomes" id="UP001597083">
    <property type="component" value="Unassembled WGS sequence"/>
</dbReference>
<organism evidence="1 2">
    <name type="scientific">Actinomadura adrarensis</name>
    <dbReference type="NCBI Taxonomy" id="1819600"/>
    <lineage>
        <taxon>Bacteria</taxon>
        <taxon>Bacillati</taxon>
        <taxon>Actinomycetota</taxon>
        <taxon>Actinomycetes</taxon>
        <taxon>Streptosporangiales</taxon>
        <taxon>Thermomonosporaceae</taxon>
        <taxon>Actinomadura</taxon>
    </lineage>
</organism>
<dbReference type="EMBL" id="JBHTIR010000319">
    <property type="protein sequence ID" value="MFD0851278.1"/>
    <property type="molecule type" value="Genomic_DNA"/>
</dbReference>
<gene>
    <name evidence="1" type="ORF">ACFQ07_03565</name>
</gene>
<comment type="caution">
    <text evidence="1">The sequence shown here is derived from an EMBL/GenBank/DDBJ whole genome shotgun (WGS) entry which is preliminary data.</text>
</comment>
<protein>
    <recommendedName>
        <fullName evidence="3">MCE family protein</fullName>
    </recommendedName>
</protein>
<reference evidence="2" key="1">
    <citation type="journal article" date="2019" name="Int. J. Syst. Evol. Microbiol.">
        <title>The Global Catalogue of Microorganisms (GCM) 10K type strain sequencing project: providing services to taxonomists for standard genome sequencing and annotation.</title>
        <authorList>
            <consortium name="The Broad Institute Genomics Platform"/>
            <consortium name="The Broad Institute Genome Sequencing Center for Infectious Disease"/>
            <person name="Wu L."/>
            <person name="Ma J."/>
        </authorList>
    </citation>
    <scope>NUCLEOTIDE SEQUENCE [LARGE SCALE GENOMIC DNA]</scope>
    <source>
        <strain evidence="2">JCM 31696</strain>
    </source>
</reference>
<evidence type="ECO:0000313" key="1">
    <source>
        <dbReference type="EMBL" id="MFD0851278.1"/>
    </source>
</evidence>
<evidence type="ECO:0008006" key="3">
    <source>
        <dbReference type="Google" id="ProtNLM"/>
    </source>
</evidence>
<proteinExistence type="predicted"/>
<name>A0ABW3C9Y6_9ACTN</name>